<sequence>MKPEQLQSENVMRDVLLLLFFQGQAGAVGAPSRGARGVLAVSVQPVE</sequence>
<gene>
    <name evidence="1" type="ORF">PCL1606_34480</name>
</gene>
<organism evidence="1 2">
    <name type="scientific">Pseudomonas chlororaphis</name>
    <dbReference type="NCBI Taxonomy" id="587753"/>
    <lineage>
        <taxon>Bacteria</taxon>
        <taxon>Pseudomonadati</taxon>
        <taxon>Pseudomonadota</taxon>
        <taxon>Gammaproteobacteria</taxon>
        <taxon>Pseudomonadales</taxon>
        <taxon>Pseudomonadaceae</taxon>
        <taxon>Pseudomonas</taxon>
    </lineage>
</organism>
<accession>A0A0D5Y1P6</accession>
<dbReference type="EMBL" id="CP011110">
    <property type="protein sequence ID" value="AKA24899.1"/>
    <property type="molecule type" value="Genomic_DNA"/>
</dbReference>
<evidence type="ECO:0000313" key="1">
    <source>
        <dbReference type="EMBL" id="AKA24899.1"/>
    </source>
</evidence>
<dbReference type="AlphaFoldDB" id="A0A0D5Y1P6"/>
<dbReference type="KEGG" id="pcz:PCL1606_34480"/>
<dbReference type="Proteomes" id="UP000032748">
    <property type="component" value="Chromosome"/>
</dbReference>
<evidence type="ECO:0000313" key="2">
    <source>
        <dbReference type="Proteomes" id="UP000032748"/>
    </source>
</evidence>
<dbReference type="RefSeq" id="WP_171820058.1">
    <property type="nucleotide sequence ID" value="NZ_CP011110.1"/>
</dbReference>
<proteinExistence type="predicted"/>
<name>A0A0D5Y1P6_9PSED</name>
<protein>
    <submittedName>
        <fullName evidence="1">Uncharacterized protein</fullName>
    </submittedName>
</protein>
<reference evidence="1 2" key="1">
    <citation type="journal article" date="2015" name="Mol. Plant Microbe Interact.">
        <title>Comparative Genomic Analysis of Pseudomonas chlororaphis PCL1606 Reveals New Insight into Antifungal Compounds Involved in Biocontrol.</title>
        <authorList>
            <person name="Calderon C.E."/>
            <person name="Ramos C."/>
            <person name="de Vicente A."/>
            <person name="Cazorla F.M."/>
        </authorList>
    </citation>
    <scope>NUCLEOTIDE SEQUENCE [LARGE SCALE GENOMIC DNA]</scope>
    <source>
        <strain evidence="1 2">PCL1606</strain>
    </source>
</reference>
<dbReference type="PATRIC" id="fig|587753.10.peg.3434"/>